<feature type="non-terminal residue" evidence="1">
    <location>
        <position position="1"/>
    </location>
</feature>
<dbReference type="Proteomes" id="UP000252139">
    <property type="component" value="Unassembled WGS sequence"/>
</dbReference>
<dbReference type="AlphaFoldDB" id="A0A367ILY2"/>
<proteinExistence type="predicted"/>
<evidence type="ECO:0000313" key="1">
    <source>
        <dbReference type="EMBL" id="RCH78636.1"/>
    </source>
</evidence>
<sequence>TFDVCYENDSKRPVLVHLSFIRNDPTTFKRYLSEYSDVDLEDKAGAKAELVTERQVIMFLNEVYKTTNPKNEALYSMQQIETKEVYESVISKAEFMSKKSEIGFAS</sequence>
<name>A0A367ILY2_RHIAZ</name>
<gene>
    <name evidence="1" type="ORF">CU097_002570</name>
</gene>
<organism evidence="1 2">
    <name type="scientific">Rhizopus azygosporus</name>
    <name type="common">Rhizopus microsporus var. azygosporus</name>
    <dbReference type="NCBI Taxonomy" id="86630"/>
    <lineage>
        <taxon>Eukaryota</taxon>
        <taxon>Fungi</taxon>
        <taxon>Fungi incertae sedis</taxon>
        <taxon>Mucoromycota</taxon>
        <taxon>Mucoromycotina</taxon>
        <taxon>Mucoromycetes</taxon>
        <taxon>Mucorales</taxon>
        <taxon>Mucorineae</taxon>
        <taxon>Rhizopodaceae</taxon>
        <taxon>Rhizopus</taxon>
    </lineage>
</organism>
<reference evidence="1 2" key="1">
    <citation type="journal article" date="2018" name="G3 (Bethesda)">
        <title>Phylogenetic and Phylogenomic Definition of Rhizopus Species.</title>
        <authorList>
            <person name="Gryganskyi A.P."/>
            <person name="Golan J."/>
            <person name="Dolatabadi S."/>
            <person name="Mondo S."/>
            <person name="Robb S."/>
            <person name="Idnurm A."/>
            <person name="Muszewska A."/>
            <person name="Steczkiewicz K."/>
            <person name="Masonjones S."/>
            <person name="Liao H.L."/>
            <person name="Gajdeczka M.T."/>
            <person name="Anike F."/>
            <person name="Vuek A."/>
            <person name="Anishchenko I.M."/>
            <person name="Voigt K."/>
            <person name="de Hoog G.S."/>
            <person name="Smith M.E."/>
            <person name="Heitman J."/>
            <person name="Vilgalys R."/>
            <person name="Stajich J.E."/>
        </authorList>
    </citation>
    <scope>NUCLEOTIDE SEQUENCE [LARGE SCALE GENOMIC DNA]</scope>
    <source>
        <strain evidence="1 2">CBS 357.93</strain>
    </source>
</reference>
<protein>
    <submittedName>
        <fullName evidence="1">Uncharacterized protein</fullName>
    </submittedName>
</protein>
<accession>A0A367ILY2</accession>
<comment type="caution">
    <text evidence="1">The sequence shown here is derived from an EMBL/GenBank/DDBJ whole genome shotgun (WGS) entry which is preliminary data.</text>
</comment>
<dbReference type="OrthoDB" id="2264060at2759"/>
<evidence type="ECO:0000313" key="2">
    <source>
        <dbReference type="Proteomes" id="UP000252139"/>
    </source>
</evidence>
<dbReference type="EMBL" id="PJQL01005015">
    <property type="protein sequence ID" value="RCH78636.1"/>
    <property type="molecule type" value="Genomic_DNA"/>
</dbReference>
<keyword evidence="2" id="KW-1185">Reference proteome</keyword>